<dbReference type="Proteomes" id="UP000005365">
    <property type="component" value="Unassembled WGS sequence"/>
</dbReference>
<keyword evidence="3" id="KW-1185">Reference proteome</keyword>
<accession>C6M9U6</accession>
<comment type="caution">
    <text evidence="2">The sequence shown here is derived from an EMBL/GenBank/DDBJ whole genome shotgun (WGS) entry which is preliminary data.</text>
</comment>
<evidence type="ECO:0008006" key="4">
    <source>
        <dbReference type="Google" id="ProtNLM"/>
    </source>
</evidence>
<dbReference type="RefSeq" id="WP_003761533.1">
    <property type="nucleotide sequence ID" value="NZ_ACKO02000031.1"/>
</dbReference>
<evidence type="ECO:0000313" key="3">
    <source>
        <dbReference type="Proteomes" id="UP000005365"/>
    </source>
</evidence>
<reference evidence="2" key="1">
    <citation type="submission" date="2009-07" db="EMBL/GenBank/DDBJ databases">
        <authorList>
            <person name="Weinstock G."/>
            <person name="Sodergren E."/>
            <person name="Clifton S."/>
            <person name="Fulton L."/>
            <person name="Fulton B."/>
            <person name="Courtney L."/>
            <person name="Fronick C."/>
            <person name="Harrison M."/>
            <person name="Strong C."/>
            <person name="Farmer C."/>
            <person name="Delahaunty K."/>
            <person name="Markovic C."/>
            <person name="Hall O."/>
            <person name="Minx P."/>
            <person name="Tomlinson C."/>
            <person name="Mitreva M."/>
            <person name="Nelson J."/>
            <person name="Hou S."/>
            <person name="Wollam A."/>
            <person name="Pepin K.H."/>
            <person name="Johnson M."/>
            <person name="Bhonagiri V."/>
            <person name="Nash W.E."/>
            <person name="Warren W."/>
            <person name="Chinwalla A."/>
            <person name="Mardis E.R."/>
            <person name="Wilson R.K."/>
        </authorList>
    </citation>
    <scope>NUCLEOTIDE SEQUENCE [LARGE SCALE GENOMIC DNA]</scope>
    <source>
        <strain evidence="2">ATCC 29256</strain>
    </source>
</reference>
<name>C6M9U6_NEISI</name>
<keyword evidence="1" id="KW-0812">Transmembrane</keyword>
<dbReference type="eggNOG" id="ENOG5032UJE">
    <property type="taxonomic scope" value="Bacteria"/>
</dbReference>
<protein>
    <recommendedName>
        <fullName evidence="4">Sel1 repeat protein</fullName>
    </recommendedName>
</protein>
<keyword evidence="1" id="KW-1133">Transmembrane helix</keyword>
<evidence type="ECO:0000256" key="1">
    <source>
        <dbReference type="SAM" id="Phobius"/>
    </source>
</evidence>
<feature type="transmembrane region" description="Helical" evidence="1">
    <location>
        <begin position="6"/>
        <end position="26"/>
    </location>
</feature>
<sequence length="200" mass="22322">MLKKYLWGGVVIFIAGTVFALGGIGGKKGDLLSKAKAGDADAQYMLAEQLEMTTDPVNLKKSEFYYWLKKAAKNGNGQAQDLLHDIDAEYDRKALEDELAPNGSQKLMDEVAKLERQKRKNYPLIKEKLFKAGTLGNFSALVKTAWLFGNQDAAREYGVPFHPLKACILSVYTNNRYGDLNKDAMDVLCSGIYYEHNAKK</sequence>
<evidence type="ECO:0000313" key="2">
    <source>
        <dbReference type="EMBL" id="EET42941.1"/>
    </source>
</evidence>
<dbReference type="InterPro" id="IPR011990">
    <property type="entry name" value="TPR-like_helical_dom_sf"/>
</dbReference>
<dbReference type="Gene3D" id="1.25.40.10">
    <property type="entry name" value="Tetratricopeptide repeat domain"/>
    <property type="match status" value="1"/>
</dbReference>
<organism evidence="2 3">
    <name type="scientific">Neisseria sicca ATCC 29256</name>
    <dbReference type="NCBI Taxonomy" id="547045"/>
    <lineage>
        <taxon>Bacteria</taxon>
        <taxon>Pseudomonadati</taxon>
        <taxon>Pseudomonadota</taxon>
        <taxon>Betaproteobacteria</taxon>
        <taxon>Neisseriales</taxon>
        <taxon>Neisseriaceae</taxon>
        <taxon>Neisseria</taxon>
    </lineage>
</organism>
<dbReference type="EMBL" id="ACKO02000031">
    <property type="protein sequence ID" value="EET42941.1"/>
    <property type="molecule type" value="Genomic_DNA"/>
</dbReference>
<proteinExistence type="predicted"/>
<dbReference type="AlphaFoldDB" id="C6M9U6"/>
<keyword evidence="1" id="KW-0472">Membrane</keyword>
<gene>
    <name evidence="2" type="ORF">NEISICOT_03325</name>
</gene>